<dbReference type="EMBL" id="BAAAZA010000020">
    <property type="protein sequence ID" value="GAA3884777.1"/>
    <property type="molecule type" value="Genomic_DNA"/>
</dbReference>
<accession>A0ABP7KS70</accession>
<feature type="region of interest" description="Disordered" evidence="1">
    <location>
        <begin position="25"/>
        <end position="89"/>
    </location>
</feature>
<keyword evidence="3" id="KW-1185">Reference proteome</keyword>
<protein>
    <submittedName>
        <fullName evidence="2">Uncharacterized protein</fullName>
    </submittedName>
</protein>
<comment type="caution">
    <text evidence="2">The sequence shown here is derived from an EMBL/GenBank/DDBJ whole genome shotgun (WGS) entry which is preliminary data.</text>
</comment>
<feature type="compositionally biased region" description="Polar residues" evidence="1">
    <location>
        <begin position="79"/>
        <end position="89"/>
    </location>
</feature>
<sequence>MWVELSRMKYWSGWVGDGVAKRPDDLAGKVPSSSGVRTPIPSAPSGCAPNRRGTARDEGPQAVTSAGLPESRTARATEGTAQVASGTQDGQEVPIAVVLMVTLRW</sequence>
<evidence type="ECO:0000256" key="1">
    <source>
        <dbReference type="SAM" id="MobiDB-lite"/>
    </source>
</evidence>
<proteinExistence type="predicted"/>
<name>A0ABP7KS70_9ACTN</name>
<gene>
    <name evidence="2" type="ORF">GCM10022207_60000</name>
</gene>
<reference evidence="3" key="1">
    <citation type="journal article" date="2019" name="Int. J. Syst. Evol. Microbiol.">
        <title>The Global Catalogue of Microorganisms (GCM) 10K type strain sequencing project: providing services to taxonomists for standard genome sequencing and annotation.</title>
        <authorList>
            <consortium name="The Broad Institute Genomics Platform"/>
            <consortium name="The Broad Institute Genome Sequencing Center for Infectious Disease"/>
            <person name="Wu L."/>
            <person name="Ma J."/>
        </authorList>
    </citation>
    <scope>NUCLEOTIDE SEQUENCE [LARGE SCALE GENOMIC DNA]</scope>
    <source>
        <strain evidence="3">JCM 16578</strain>
    </source>
</reference>
<organism evidence="2 3">
    <name type="scientific">Streptomyces lannensis</name>
    <dbReference type="NCBI Taxonomy" id="766498"/>
    <lineage>
        <taxon>Bacteria</taxon>
        <taxon>Bacillati</taxon>
        <taxon>Actinomycetota</taxon>
        <taxon>Actinomycetes</taxon>
        <taxon>Kitasatosporales</taxon>
        <taxon>Streptomycetaceae</taxon>
        <taxon>Streptomyces</taxon>
    </lineage>
</organism>
<evidence type="ECO:0000313" key="2">
    <source>
        <dbReference type="EMBL" id="GAA3884777.1"/>
    </source>
</evidence>
<evidence type="ECO:0000313" key="3">
    <source>
        <dbReference type="Proteomes" id="UP001501563"/>
    </source>
</evidence>
<dbReference type="Proteomes" id="UP001501563">
    <property type="component" value="Unassembled WGS sequence"/>
</dbReference>